<organism evidence="1">
    <name type="scientific">marine metagenome</name>
    <dbReference type="NCBI Taxonomy" id="408172"/>
    <lineage>
        <taxon>unclassified sequences</taxon>
        <taxon>metagenomes</taxon>
        <taxon>ecological metagenomes</taxon>
    </lineage>
</organism>
<evidence type="ECO:0000313" key="1">
    <source>
        <dbReference type="EMBL" id="SUZ51779.1"/>
    </source>
</evidence>
<accession>A0A381NBG5</accession>
<gene>
    <name evidence="1" type="ORF">METZ01_LOCUS4633</name>
</gene>
<proteinExistence type="predicted"/>
<protein>
    <submittedName>
        <fullName evidence="1">Uncharacterized protein</fullName>
    </submittedName>
</protein>
<dbReference type="EMBL" id="UINC01000238">
    <property type="protein sequence ID" value="SUZ51779.1"/>
    <property type="molecule type" value="Genomic_DNA"/>
</dbReference>
<name>A0A381NBG5_9ZZZZ</name>
<sequence>MGPDHRVERLGIGGALVDGTPVGVAPPVDVLRAVAGRQAAQALPQFRWEGGVGGLHVGEEGVPAAPRGQHVDLEHGGRRWLLVTGDVGVPAVAVGDGGVAVRPDEEHGRVLVFGGGRRMLVEWPEA</sequence>
<dbReference type="AlphaFoldDB" id="A0A381NBG5"/>
<reference evidence="1" key="1">
    <citation type="submission" date="2018-05" db="EMBL/GenBank/DDBJ databases">
        <authorList>
            <person name="Lanie J.A."/>
            <person name="Ng W.-L."/>
            <person name="Kazmierczak K.M."/>
            <person name="Andrzejewski T.M."/>
            <person name="Davidsen T.M."/>
            <person name="Wayne K.J."/>
            <person name="Tettelin H."/>
            <person name="Glass J.I."/>
            <person name="Rusch D."/>
            <person name="Podicherti R."/>
            <person name="Tsui H.-C.T."/>
            <person name="Winkler M.E."/>
        </authorList>
    </citation>
    <scope>NUCLEOTIDE SEQUENCE</scope>
</reference>